<dbReference type="Gramene" id="OPUNC02G08950.1">
    <property type="protein sequence ID" value="OPUNC02G08950.1"/>
    <property type="gene ID" value="OPUNC02G08950"/>
</dbReference>
<reference evidence="2" key="1">
    <citation type="submission" date="2015-04" db="UniProtKB">
        <authorList>
            <consortium name="EnsemblPlants"/>
        </authorList>
    </citation>
    <scope>IDENTIFICATION</scope>
</reference>
<keyword evidence="3" id="KW-1185">Reference proteome</keyword>
<name>A0A0E0JXT2_ORYPU</name>
<proteinExistence type="predicted"/>
<evidence type="ECO:0000313" key="2">
    <source>
        <dbReference type="EnsemblPlants" id="OPUNC02G08950.1"/>
    </source>
</evidence>
<evidence type="ECO:0000313" key="3">
    <source>
        <dbReference type="Proteomes" id="UP000026962"/>
    </source>
</evidence>
<dbReference type="AlphaFoldDB" id="A0A0E0JXT2"/>
<feature type="region of interest" description="Disordered" evidence="1">
    <location>
        <begin position="264"/>
        <end position="289"/>
    </location>
</feature>
<organism evidence="2">
    <name type="scientific">Oryza punctata</name>
    <name type="common">Red rice</name>
    <dbReference type="NCBI Taxonomy" id="4537"/>
    <lineage>
        <taxon>Eukaryota</taxon>
        <taxon>Viridiplantae</taxon>
        <taxon>Streptophyta</taxon>
        <taxon>Embryophyta</taxon>
        <taxon>Tracheophyta</taxon>
        <taxon>Spermatophyta</taxon>
        <taxon>Magnoliopsida</taxon>
        <taxon>Liliopsida</taxon>
        <taxon>Poales</taxon>
        <taxon>Poaceae</taxon>
        <taxon>BOP clade</taxon>
        <taxon>Oryzoideae</taxon>
        <taxon>Oryzeae</taxon>
        <taxon>Oryzinae</taxon>
        <taxon>Oryza</taxon>
    </lineage>
</organism>
<protein>
    <submittedName>
        <fullName evidence="2">Uncharacterized protein</fullName>
    </submittedName>
</protein>
<evidence type="ECO:0000256" key="1">
    <source>
        <dbReference type="SAM" id="MobiDB-lite"/>
    </source>
</evidence>
<reference evidence="2" key="2">
    <citation type="submission" date="2018-05" db="EMBL/GenBank/DDBJ databases">
        <title>OpunRS2 (Oryza punctata Reference Sequence Version 2).</title>
        <authorList>
            <person name="Zhang J."/>
            <person name="Kudrna D."/>
            <person name="Lee S."/>
            <person name="Talag J."/>
            <person name="Welchert J."/>
            <person name="Wing R.A."/>
        </authorList>
    </citation>
    <scope>NUCLEOTIDE SEQUENCE [LARGE SCALE GENOMIC DNA]</scope>
</reference>
<feature type="compositionally biased region" description="Gly residues" evidence="1">
    <location>
        <begin position="280"/>
        <end position="289"/>
    </location>
</feature>
<sequence>MAYLVLIPNRYQVILVRFQVIPIRHQPILITYQVILAKYQMIPVRYQAIPITYQESGHQDVVAGGPNVHIPRRSSSSTAASSTVRATSELIAGGRVLHHPRPTLELVADDRILRHPHHVGARPCCPIEDRGQGRRIKLSLLGATMATLLILPLLDPVMTAAVTRVEGDPVLMGCRCSHRRIHSDSSNGRCAGAAAATTRAAAPNPSTSTTTARSLPDLAVALRGATSRRTGGMEDYASHSSCKAACHQFGLTTPVQILGNRKFTPDLLEGESTKTKKSSGGKGRPGEGC</sequence>
<dbReference type="EnsemblPlants" id="OPUNC02G08950.1">
    <property type="protein sequence ID" value="OPUNC02G08950.1"/>
    <property type="gene ID" value="OPUNC02G08950"/>
</dbReference>
<dbReference type="Proteomes" id="UP000026962">
    <property type="component" value="Chromosome 2"/>
</dbReference>
<accession>A0A0E0JXT2</accession>
<dbReference type="HOGENOM" id="CLU_1013313_0_0_1"/>